<feature type="non-terminal residue" evidence="2">
    <location>
        <position position="1"/>
    </location>
</feature>
<accession>A0A699LAI7</accession>
<feature type="compositionally biased region" description="Polar residues" evidence="1">
    <location>
        <begin position="48"/>
        <end position="60"/>
    </location>
</feature>
<evidence type="ECO:0000256" key="1">
    <source>
        <dbReference type="SAM" id="MobiDB-lite"/>
    </source>
</evidence>
<organism evidence="2">
    <name type="scientific">Tanacetum cinerariifolium</name>
    <name type="common">Dalmatian daisy</name>
    <name type="synonym">Chrysanthemum cinerariifolium</name>
    <dbReference type="NCBI Taxonomy" id="118510"/>
    <lineage>
        <taxon>Eukaryota</taxon>
        <taxon>Viridiplantae</taxon>
        <taxon>Streptophyta</taxon>
        <taxon>Embryophyta</taxon>
        <taxon>Tracheophyta</taxon>
        <taxon>Spermatophyta</taxon>
        <taxon>Magnoliopsida</taxon>
        <taxon>eudicotyledons</taxon>
        <taxon>Gunneridae</taxon>
        <taxon>Pentapetalae</taxon>
        <taxon>asterids</taxon>
        <taxon>campanulids</taxon>
        <taxon>Asterales</taxon>
        <taxon>Asteraceae</taxon>
        <taxon>Asteroideae</taxon>
        <taxon>Anthemideae</taxon>
        <taxon>Anthemidinae</taxon>
        <taxon>Tanacetum</taxon>
    </lineage>
</organism>
<reference evidence="2" key="1">
    <citation type="journal article" date="2019" name="Sci. Rep.">
        <title>Draft genome of Tanacetum cinerariifolium, the natural source of mosquito coil.</title>
        <authorList>
            <person name="Yamashiro T."/>
            <person name="Shiraishi A."/>
            <person name="Satake H."/>
            <person name="Nakayama K."/>
        </authorList>
    </citation>
    <scope>NUCLEOTIDE SEQUENCE</scope>
</reference>
<protein>
    <submittedName>
        <fullName evidence="2">Uncharacterized protein</fullName>
    </submittedName>
</protein>
<proteinExistence type="predicted"/>
<comment type="caution">
    <text evidence="2">The sequence shown here is derived from an EMBL/GenBank/DDBJ whole genome shotgun (WGS) entry which is preliminary data.</text>
</comment>
<dbReference type="AlphaFoldDB" id="A0A699LAI7"/>
<gene>
    <name evidence="2" type="ORF">Tci_702551</name>
</gene>
<dbReference type="EMBL" id="BKCJ010597837">
    <property type="protein sequence ID" value="GFB30580.1"/>
    <property type="molecule type" value="Genomic_DNA"/>
</dbReference>
<feature type="region of interest" description="Disordered" evidence="1">
    <location>
        <begin position="1"/>
        <end position="60"/>
    </location>
</feature>
<sequence length="60" mass="6479">FTDQFFMKKQQEEEPGKTNAKAEAGPNPGIQDEGQARPNPGVQDEGQDGSNPSDAARFQS</sequence>
<evidence type="ECO:0000313" key="2">
    <source>
        <dbReference type="EMBL" id="GFB30580.1"/>
    </source>
</evidence>
<name>A0A699LAI7_TANCI</name>